<dbReference type="RefSeq" id="XP_023382661.1">
    <property type="nucleotide sequence ID" value="XM_023526893.1"/>
</dbReference>
<accession>A0A6P6C5L4</accession>
<reference evidence="3" key="1">
    <citation type="submission" date="2025-08" db="UniProtKB">
        <authorList>
            <consortium name="RefSeq"/>
        </authorList>
    </citation>
    <scope>IDENTIFICATION</scope>
    <source>
        <tissue evidence="3">Kidney</tissue>
    </source>
</reference>
<dbReference type="Pfam" id="PF25293">
    <property type="entry name" value="Beta-prop_EMC1_N"/>
    <property type="match status" value="1"/>
</dbReference>
<gene>
    <name evidence="3" type="primary">LOC111735150</name>
</gene>
<dbReference type="InterPro" id="IPR058545">
    <property type="entry name" value="Beta-prop_EMC1_1st"/>
</dbReference>
<keyword evidence="2" id="KW-1185">Reference proteome</keyword>
<evidence type="ECO:0000313" key="3">
    <source>
        <dbReference type="RefSeq" id="XP_023382661.1"/>
    </source>
</evidence>
<dbReference type="Proteomes" id="UP000515202">
    <property type="component" value="Unplaced"/>
</dbReference>
<protein>
    <submittedName>
        <fullName evidence="3">ER membrane protein complex subunit 1-like</fullName>
    </submittedName>
</protein>
<organism evidence="2 3">
    <name type="scientific">Pteropus vampyrus</name>
    <name type="common">Large flying fox</name>
    <dbReference type="NCBI Taxonomy" id="132908"/>
    <lineage>
        <taxon>Eukaryota</taxon>
        <taxon>Metazoa</taxon>
        <taxon>Chordata</taxon>
        <taxon>Craniata</taxon>
        <taxon>Vertebrata</taxon>
        <taxon>Euteleostomi</taxon>
        <taxon>Mammalia</taxon>
        <taxon>Eutheria</taxon>
        <taxon>Laurasiatheria</taxon>
        <taxon>Chiroptera</taxon>
        <taxon>Yinpterochiroptera</taxon>
        <taxon>Pteropodoidea</taxon>
        <taxon>Pteropodidae</taxon>
        <taxon>Pteropodinae</taxon>
        <taxon>Pteropus</taxon>
    </lineage>
</organism>
<evidence type="ECO:0000313" key="2">
    <source>
        <dbReference type="Proteomes" id="UP000515202"/>
    </source>
</evidence>
<dbReference type="KEGG" id="pvp:111735150"/>
<feature type="domain" description="EMC1 first beta-propeller" evidence="1">
    <location>
        <begin position="1"/>
        <end position="86"/>
    </location>
</feature>
<dbReference type="OrthoDB" id="28092at2759"/>
<dbReference type="AlphaFoldDB" id="A0A6P6C5L4"/>
<sequence>MVYSYGSGVVWALGVVPFSHVNIVKFNVEDGEIMQQVRVSTPWLQSLTGACGVVDEAVLVCPDPSSRSLQTLALETEWELRHIPLQVRG</sequence>
<name>A0A6P6C5L4_PTEVA</name>
<evidence type="ECO:0000259" key="1">
    <source>
        <dbReference type="Pfam" id="PF25293"/>
    </source>
</evidence>
<dbReference type="GeneID" id="111735150"/>
<proteinExistence type="predicted"/>